<dbReference type="EMBL" id="SRZB01000008">
    <property type="protein sequence ID" value="TGX99402.1"/>
    <property type="molecule type" value="Genomic_DNA"/>
</dbReference>
<reference evidence="1" key="1">
    <citation type="submission" date="2019-04" db="EMBL/GenBank/DDBJ databases">
        <title>Microbes associate with the intestines of laboratory mice.</title>
        <authorList>
            <person name="Navarre W."/>
            <person name="Wong E."/>
            <person name="Huang K."/>
            <person name="Tropini C."/>
            <person name="Ng K."/>
            <person name="Yu B."/>
        </authorList>
    </citation>
    <scope>NUCLEOTIDE SEQUENCE</scope>
    <source>
        <strain evidence="1">NM72_1-8</strain>
    </source>
</reference>
<protein>
    <submittedName>
        <fullName evidence="1">RNA pseudouridine synthase</fullName>
    </submittedName>
</protein>
<organism evidence="1 2">
    <name type="scientific">Hominisplanchenecus murintestinalis</name>
    <dbReference type="NCBI Taxonomy" id="2941517"/>
    <lineage>
        <taxon>Bacteria</taxon>
        <taxon>Bacillati</taxon>
        <taxon>Bacillota</taxon>
        <taxon>Clostridia</taxon>
        <taxon>Lachnospirales</taxon>
        <taxon>Lachnospiraceae</taxon>
        <taxon>Hominisplanchenecus</taxon>
    </lineage>
</organism>
<comment type="caution">
    <text evidence="1">The sequence shown here is derived from an EMBL/GenBank/DDBJ whole genome shotgun (WGS) entry which is preliminary data.</text>
</comment>
<name>A0AC61R0F0_9FIRM</name>
<evidence type="ECO:0000313" key="1">
    <source>
        <dbReference type="EMBL" id="TGX99402.1"/>
    </source>
</evidence>
<accession>A0AC61R0F0</accession>
<dbReference type="Proteomes" id="UP000307720">
    <property type="component" value="Unassembled WGS sequence"/>
</dbReference>
<evidence type="ECO:0000313" key="2">
    <source>
        <dbReference type="Proteomes" id="UP000307720"/>
    </source>
</evidence>
<proteinExistence type="predicted"/>
<keyword evidence="2" id="KW-1185">Reference proteome</keyword>
<gene>
    <name evidence="1" type="ORF">E5357_06010</name>
</gene>
<sequence>MEIDILYEDGQLLVCRKPAGVPVQSGKVGQKDMVSILRNYRNGKEGDTYIGLVHRLDQPVQGVMVFAKTKMAAAGLSRQITDGRMKKQYLAVTCGKPMKKQGALVDYLLKDGRTNTSSIVPEGTKGAKRAELRYRIIAETPGYALAEIDLLTGRHHQIRVQMAGAGMPLAGDRKYNLSDAGQTEKYVALAAHRLSFEHPVLKKEICFEGKPEGAIFKKFESFQEKTDECKNLTE</sequence>